<gene>
    <name evidence="2" type="ORF">SNE40_009350</name>
</gene>
<dbReference type="SUPFAM" id="SSF46565">
    <property type="entry name" value="Chaperone J-domain"/>
    <property type="match status" value="1"/>
</dbReference>
<dbReference type="InterPro" id="IPR036869">
    <property type="entry name" value="J_dom_sf"/>
</dbReference>
<dbReference type="EMBL" id="JAZGQO010000007">
    <property type="protein sequence ID" value="KAK6181513.1"/>
    <property type="molecule type" value="Genomic_DNA"/>
</dbReference>
<comment type="caution">
    <text evidence="2">The sequence shown here is derived from an EMBL/GenBank/DDBJ whole genome shotgun (WGS) entry which is preliminary data.</text>
</comment>
<evidence type="ECO:0000256" key="1">
    <source>
        <dbReference type="SAM" id="Coils"/>
    </source>
</evidence>
<sequence length="443" mass="52033">MSSAFSLSLQWRSMGNEKYRKFKNQELAPCIVKDKLQEVLNCYYKADDYAENDLEKSSAKKNVAVMSEKMMECLINNSGSKSLINFYSKQSIKYYFEADKFGRDRDDEWLISIDTSSLKCWLNIQDILTEEDVEVRIRDYEFFVQFLLGNEIKSSAFHIIAECYFHLSVSKIADKNYKEALSHLANCYFPVQEGLKLARTPRGKKVLDTLEGDIQQQISIAESLQALEVADDLFSQIISNEEEINFDIIWDIIDKYRRVIILTREKEIELEAIASSRIGKIYHKVLKLESRAKIYFTRTLELATTLIPRTMFNEEWYRVAAEGLKGFQDEDRMREDEENRLEREEIMNQLKDELFDLKKKFEEGKLDFLKFLYKTHPPKNEKHVLGKLPDQPEPGQLKKLYQKAVVHFHPDKIDISVHGKKWKVLSEEICKILTSQYEMYKGC</sequence>
<dbReference type="AlphaFoldDB" id="A0AAN8PRQ6"/>
<feature type="coiled-coil region" evidence="1">
    <location>
        <begin position="333"/>
        <end position="367"/>
    </location>
</feature>
<keyword evidence="3" id="KW-1185">Reference proteome</keyword>
<evidence type="ECO:0000313" key="2">
    <source>
        <dbReference type="EMBL" id="KAK6181513.1"/>
    </source>
</evidence>
<organism evidence="2 3">
    <name type="scientific">Patella caerulea</name>
    <name type="common">Rayed Mediterranean limpet</name>
    <dbReference type="NCBI Taxonomy" id="87958"/>
    <lineage>
        <taxon>Eukaryota</taxon>
        <taxon>Metazoa</taxon>
        <taxon>Spiralia</taxon>
        <taxon>Lophotrochozoa</taxon>
        <taxon>Mollusca</taxon>
        <taxon>Gastropoda</taxon>
        <taxon>Patellogastropoda</taxon>
        <taxon>Patelloidea</taxon>
        <taxon>Patellidae</taxon>
        <taxon>Patella</taxon>
    </lineage>
</organism>
<dbReference type="Proteomes" id="UP001347796">
    <property type="component" value="Unassembled WGS sequence"/>
</dbReference>
<reference evidence="2 3" key="1">
    <citation type="submission" date="2024-01" db="EMBL/GenBank/DDBJ databases">
        <title>The genome of the rayed Mediterranean limpet Patella caerulea (Linnaeus, 1758).</title>
        <authorList>
            <person name="Anh-Thu Weber A."/>
            <person name="Halstead-Nussloch G."/>
        </authorList>
    </citation>
    <scope>NUCLEOTIDE SEQUENCE [LARGE SCALE GENOMIC DNA]</scope>
    <source>
        <strain evidence="2">AATW-2023a</strain>
        <tissue evidence="2">Whole specimen</tissue>
    </source>
</reference>
<name>A0AAN8PRQ6_PATCE</name>
<proteinExistence type="predicted"/>
<protein>
    <recommendedName>
        <fullName evidence="4">J domain-containing protein</fullName>
    </recommendedName>
</protein>
<accession>A0AAN8PRQ6</accession>
<evidence type="ECO:0000313" key="3">
    <source>
        <dbReference type="Proteomes" id="UP001347796"/>
    </source>
</evidence>
<keyword evidence="1" id="KW-0175">Coiled coil</keyword>
<dbReference type="Gene3D" id="1.10.287.110">
    <property type="entry name" value="DnaJ domain"/>
    <property type="match status" value="1"/>
</dbReference>
<evidence type="ECO:0008006" key="4">
    <source>
        <dbReference type="Google" id="ProtNLM"/>
    </source>
</evidence>